<evidence type="ECO:0000256" key="1">
    <source>
        <dbReference type="ARBA" id="ARBA00004608"/>
    </source>
</evidence>
<evidence type="ECO:0000256" key="2">
    <source>
        <dbReference type="ARBA" id="ARBA00006190"/>
    </source>
</evidence>
<dbReference type="Proteomes" id="UP000095009">
    <property type="component" value="Unassembled WGS sequence"/>
</dbReference>
<keyword evidence="3" id="KW-0813">Transport</keyword>
<evidence type="ECO:0000313" key="8">
    <source>
        <dbReference type="EMBL" id="ODQ63980.1"/>
    </source>
</evidence>
<keyword evidence="6" id="KW-0472">Membrane</keyword>
<dbReference type="PANTHER" id="PTHR22761:SF5">
    <property type="entry name" value="CHARGED MULTIVESICULAR BODY PROTEIN 6"/>
    <property type="match status" value="1"/>
</dbReference>
<evidence type="ECO:0000256" key="5">
    <source>
        <dbReference type="ARBA" id="ARBA00022927"/>
    </source>
</evidence>
<keyword evidence="5" id="KW-0653">Protein transport</keyword>
<reference evidence="8 9" key="1">
    <citation type="journal article" date="2016" name="Proc. Natl. Acad. Sci. U.S.A.">
        <title>Comparative genomics of biotechnologically important yeasts.</title>
        <authorList>
            <person name="Riley R."/>
            <person name="Haridas S."/>
            <person name="Wolfe K.H."/>
            <person name="Lopes M.R."/>
            <person name="Hittinger C.T."/>
            <person name="Goeker M."/>
            <person name="Salamov A.A."/>
            <person name="Wisecaver J.H."/>
            <person name="Long T.M."/>
            <person name="Calvey C.H."/>
            <person name="Aerts A.L."/>
            <person name="Barry K.W."/>
            <person name="Choi C."/>
            <person name="Clum A."/>
            <person name="Coughlan A.Y."/>
            <person name="Deshpande S."/>
            <person name="Douglass A.P."/>
            <person name="Hanson S.J."/>
            <person name="Klenk H.-P."/>
            <person name="LaButti K.M."/>
            <person name="Lapidus A."/>
            <person name="Lindquist E.A."/>
            <person name="Lipzen A.M."/>
            <person name="Meier-Kolthoff J.P."/>
            <person name="Ohm R.A."/>
            <person name="Otillar R.P."/>
            <person name="Pangilinan J.L."/>
            <person name="Peng Y."/>
            <person name="Rokas A."/>
            <person name="Rosa C.A."/>
            <person name="Scheuner C."/>
            <person name="Sibirny A.A."/>
            <person name="Slot J.C."/>
            <person name="Stielow J.B."/>
            <person name="Sun H."/>
            <person name="Kurtzman C.P."/>
            <person name="Blackwell M."/>
            <person name="Grigoriev I.V."/>
            <person name="Jeffries T.W."/>
        </authorList>
    </citation>
    <scope>NUCLEOTIDE SEQUENCE [LARGE SCALE GENOMIC DNA]</scope>
    <source>
        <strain evidence="8 9">DSM 6958</strain>
    </source>
</reference>
<dbReference type="GO" id="GO:0000815">
    <property type="term" value="C:ESCRT III complex"/>
    <property type="evidence" value="ECO:0007669"/>
    <property type="project" value="TreeGrafter"/>
</dbReference>
<dbReference type="OrthoDB" id="441172at2759"/>
<protein>
    <submittedName>
        <fullName evidence="8">SNF7 family protein</fullName>
    </submittedName>
</protein>
<accession>A0A1E3PF96</accession>
<keyword evidence="4" id="KW-0967">Endosome</keyword>
<feature type="compositionally biased region" description="Acidic residues" evidence="7">
    <location>
        <begin position="188"/>
        <end position="197"/>
    </location>
</feature>
<evidence type="ECO:0000256" key="4">
    <source>
        <dbReference type="ARBA" id="ARBA00022753"/>
    </source>
</evidence>
<dbReference type="GO" id="GO:0015031">
    <property type="term" value="P:protein transport"/>
    <property type="evidence" value="ECO:0007669"/>
    <property type="project" value="UniProtKB-KW"/>
</dbReference>
<evidence type="ECO:0000256" key="3">
    <source>
        <dbReference type="ARBA" id="ARBA00022448"/>
    </source>
</evidence>
<dbReference type="EMBL" id="KV454413">
    <property type="protein sequence ID" value="ODQ63980.1"/>
    <property type="molecule type" value="Genomic_DNA"/>
</dbReference>
<keyword evidence="9" id="KW-1185">Reference proteome</keyword>
<feature type="region of interest" description="Disordered" evidence="7">
    <location>
        <begin position="161"/>
        <end position="210"/>
    </location>
</feature>
<organism evidence="8 9">
    <name type="scientific">Nadsonia fulvescens var. elongata DSM 6958</name>
    <dbReference type="NCBI Taxonomy" id="857566"/>
    <lineage>
        <taxon>Eukaryota</taxon>
        <taxon>Fungi</taxon>
        <taxon>Dikarya</taxon>
        <taxon>Ascomycota</taxon>
        <taxon>Saccharomycotina</taxon>
        <taxon>Dipodascomycetes</taxon>
        <taxon>Dipodascales</taxon>
        <taxon>Dipodascales incertae sedis</taxon>
        <taxon>Nadsonia</taxon>
    </lineage>
</organism>
<dbReference type="Pfam" id="PF03357">
    <property type="entry name" value="Snf7"/>
    <property type="match status" value="1"/>
</dbReference>
<dbReference type="AlphaFoldDB" id="A0A1E3PF96"/>
<sequence length="210" mass="23686">MGNTSSSQKVTAQDKAILDMKVQRDTLKQYQKKITIVLDREAAIARECVAKGDKTRALLALRKRKYQAGLLTTTATQLASLEELVNQVEFAKIRKGVLLGLEKGSQILKELNAEMSLERVENILDKSQEAQRYQAEVSEMLSGAVTSEEEAEVMDELAQLEREVREAEDDLLPTLPEVPSTELKQPEQEEEEEGEREEMEREPQQQAILA</sequence>
<dbReference type="PANTHER" id="PTHR22761">
    <property type="entry name" value="CHARGED MULTIVESICULAR BODY PROTEIN"/>
    <property type="match status" value="1"/>
</dbReference>
<dbReference type="Gene3D" id="1.10.287.1060">
    <property type="entry name" value="ESAT-6-like"/>
    <property type="match status" value="1"/>
</dbReference>
<comment type="similarity">
    <text evidence="2">Belongs to the SNF7 family.</text>
</comment>
<dbReference type="GO" id="GO:0005771">
    <property type="term" value="C:multivesicular body"/>
    <property type="evidence" value="ECO:0007669"/>
    <property type="project" value="TreeGrafter"/>
</dbReference>
<name>A0A1E3PF96_9ASCO</name>
<evidence type="ECO:0000256" key="6">
    <source>
        <dbReference type="ARBA" id="ARBA00023136"/>
    </source>
</evidence>
<dbReference type="InterPro" id="IPR005024">
    <property type="entry name" value="Snf7_fam"/>
</dbReference>
<dbReference type="STRING" id="857566.A0A1E3PF96"/>
<evidence type="ECO:0000313" key="9">
    <source>
        <dbReference type="Proteomes" id="UP000095009"/>
    </source>
</evidence>
<gene>
    <name evidence="8" type="ORF">NADFUDRAFT_84032</name>
</gene>
<comment type="subcellular location">
    <subcellularLocation>
        <location evidence="1">Endosome membrane</location>
    </subcellularLocation>
</comment>
<evidence type="ECO:0000256" key="7">
    <source>
        <dbReference type="SAM" id="MobiDB-lite"/>
    </source>
</evidence>
<dbReference type="GO" id="GO:0006900">
    <property type="term" value="P:vesicle budding from membrane"/>
    <property type="evidence" value="ECO:0007669"/>
    <property type="project" value="TreeGrafter"/>
</dbReference>
<dbReference type="GO" id="GO:0032511">
    <property type="term" value="P:late endosome to vacuole transport via multivesicular body sorting pathway"/>
    <property type="evidence" value="ECO:0007669"/>
    <property type="project" value="TreeGrafter"/>
</dbReference>
<proteinExistence type="inferred from homology"/>